<feature type="region of interest" description="Disordered" evidence="1">
    <location>
        <begin position="282"/>
        <end position="386"/>
    </location>
</feature>
<reference evidence="2" key="1">
    <citation type="submission" date="2016-03" db="EMBL/GenBank/DDBJ databases">
        <authorList>
            <person name="Ploux O."/>
        </authorList>
    </citation>
    <scope>NUCLEOTIDE SEQUENCE</scope>
    <source>
        <strain evidence="2">UC10</strain>
    </source>
</reference>
<evidence type="ECO:0008006" key="3">
    <source>
        <dbReference type="Google" id="ProtNLM"/>
    </source>
</evidence>
<name>A0A1Y5P1W4_9MYCO</name>
<protein>
    <recommendedName>
        <fullName evidence="3">PE-PGRS family protein</fullName>
    </recommendedName>
</protein>
<evidence type="ECO:0000256" key="1">
    <source>
        <dbReference type="SAM" id="MobiDB-lite"/>
    </source>
</evidence>
<sequence>MQVLLRSKISAGIAMVGASAIVASPVSVMPSDLHVPAIHVSTLATALASSSQSLPSWAQVLETSFSNIAAIGTQVQGDPDPILQQVITNWLAYAATTSTALGGAFGGLVAGVTALPEAFLTAGQQLVAGQFNDAVQTLFQAALGPILAPAISLLPVFDIPGKIAQNIANVVQALPNILLPVGLSAISPVAGVVYAFGATGQLVVDALNVGDVTAAIRTLISMPAALTDAFLNGVESQGTVGILSPYSGSAFGSGLIAGLLAARDTIAQALGAPVPPTAAAVAARSTAPSAEVASPSKETSTEGSATTDSAPGTGTSPKRTVTTDGNKAVPGVTTSSTAAAGTGSETGSGAGGTVGGPRGEGAKKGLAGSGRNAGSSAKAGSHSGAE</sequence>
<feature type="compositionally biased region" description="Low complexity" evidence="1">
    <location>
        <begin position="328"/>
        <end position="343"/>
    </location>
</feature>
<dbReference type="AlphaFoldDB" id="A0A1Y5P1W4"/>
<dbReference type="EMBL" id="FLQS01000006">
    <property type="protein sequence ID" value="SBS72655.1"/>
    <property type="molecule type" value="Genomic_DNA"/>
</dbReference>
<proteinExistence type="predicted"/>
<evidence type="ECO:0000313" key="2">
    <source>
        <dbReference type="EMBL" id="SBS72655.1"/>
    </source>
</evidence>
<feature type="compositionally biased region" description="Low complexity" evidence="1">
    <location>
        <begin position="373"/>
        <end position="386"/>
    </location>
</feature>
<gene>
    <name evidence="2" type="ORF">MHPYR_140096</name>
</gene>
<organism evidence="2">
    <name type="scientific">uncultured Mycobacterium sp</name>
    <dbReference type="NCBI Taxonomy" id="171292"/>
    <lineage>
        <taxon>Bacteria</taxon>
        <taxon>Bacillati</taxon>
        <taxon>Actinomycetota</taxon>
        <taxon>Actinomycetes</taxon>
        <taxon>Mycobacteriales</taxon>
        <taxon>Mycobacteriaceae</taxon>
        <taxon>Mycobacterium</taxon>
        <taxon>environmental samples</taxon>
    </lineage>
</organism>
<feature type="compositionally biased region" description="Gly residues" evidence="1">
    <location>
        <begin position="344"/>
        <end position="359"/>
    </location>
</feature>
<feature type="compositionally biased region" description="Polar residues" evidence="1">
    <location>
        <begin position="296"/>
        <end position="325"/>
    </location>
</feature>
<accession>A0A1Y5P1W4</accession>